<proteinExistence type="predicted"/>
<keyword evidence="1" id="KW-0813">Transport</keyword>
<dbReference type="PANTHER" id="PTHR42711">
    <property type="entry name" value="ABC TRANSPORTER ATP-BINDING PROTEIN"/>
    <property type="match status" value="1"/>
</dbReference>
<keyword evidence="3 5" id="KW-0067">ATP-binding</keyword>
<reference evidence="5 6" key="1">
    <citation type="submission" date="2018-02" db="EMBL/GenBank/DDBJ databases">
        <title>Complete genome of Nitrosopumilus ureaphilus PS0.</title>
        <authorList>
            <person name="Qin W."/>
            <person name="Zheng Y."/>
            <person name="Stahl D.A."/>
        </authorList>
    </citation>
    <scope>NUCLEOTIDE SEQUENCE [LARGE SCALE GENOMIC DNA]</scope>
    <source>
        <strain evidence="5 6">PS0</strain>
    </source>
</reference>
<dbReference type="RefSeq" id="WP_179371780.1">
    <property type="nucleotide sequence ID" value="NZ_CP026995.1"/>
</dbReference>
<feature type="domain" description="ABC transporter" evidence="4">
    <location>
        <begin position="4"/>
        <end position="234"/>
    </location>
</feature>
<evidence type="ECO:0000313" key="6">
    <source>
        <dbReference type="Proteomes" id="UP000509478"/>
    </source>
</evidence>
<dbReference type="EMBL" id="CP026995">
    <property type="protein sequence ID" value="QLH05724.1"/>
    <property type="molecule type" value="Genomic_DNA"/>
</dbReference>
<sequence length="312" mass="35122">MSCIDVKHLSKSYGSIRAVNDLVLSVKSGQVFGFLGPNGAGKSTTIKLLTTLIPPSSGTLSILGVDAVANPLKVRHKIGVVLQQPSYEPTLSVEKSLDKYGLMWNVPKTERKKRMEQLLIDFDLVEIRKKRNEDLSIGQRRRVQVAREFMHDMELLFLDEPTVGLDPSARRKLLDYLKNKVKTGLTIFYTTHILTEAEYLCDEIAIIDRGKILTVDSPDSLKNKFGKEKTIKIHLLEKQTRISSLLSGISDFQIDYENGTNIIIHSEQSELVLLKVLKILNDNAIEIEDLSAVPTNLEEIFLKMMRDNASNT</sequence>
<name>A0A7D5R9L0_9ARCH</name>
<dbReference type="InterPro" id="IPR003593">
    <property type="entry name" value="AAA+_ATPase"/>
</dbReference>
<evidence type="ECO:0000256" key="2">
    <source>
        <dbReference type="ARBA" id="ARBA00022741"/>
    </source>
</evidence>
<dbReference type="InterPro" id="IPR027417">
    <property type="entry name" value="P-loop_NTPase"/>
</dbReference>
<organism evidence="5 6">
    <name type="scientific">Nitrosopumilus ureiphilus</name>
    <dbReference type="NCBI Taxonomy" id="1470067"/>
    <lineage>
        <taxon>Archaea</taxon>
        <taxon>Nitrososphaerota</taxon>
        <taxon>Nitrososphaeria</taxon>
        <taxon>Nitrosopumilales</taxon>
        <taxon>Nitrosopumilaceae</taxon>
        <taxon>Nitrosopumilus</taxon>
    </lineage>
</organism>
<evidence type="ECO:0000256" key="1">
    <source>
        <dbReference type="ARBA" id="ARBA00022448"/>
    </source>
</evidence>
<dbReference type="InterPro" id="IPR003439">
    <property type="entry name" value="ABC_transporter-like_ATP-bd"/>
</dbReference>
<dbReference type="GO" id="GO:0016887">
    <property type="term" value="F:ATP hydrolysis activity"/>
    <property type="evidence" value="ECO:0007669"/>
    <property type="project" value="InterPro"/>
</dbReference>
<dbReference type="InterPro" id="IPR050763">
    <property type="entry name" value="ABC_transporter_ATP-binding"/>
</dbReference>
<gene>
    <name evidence="5" type="ORF">C5F50_00450</name>
</gene>
<keyword evidence="6" id="KW-1185">Reference proteome</keyword>
<dbReference type="PANTHER" id="PTHR42711:SF18">
    <property type="entry name" value="ABC TRANSPORTER, ATP-BINDING PROTEIN"/>
    <property type="match status" value="1"/>
</dbReference>
<dbReference type="PROSITE" id="PS50893">
    <property type="entry name" value="ABC_TRANSPORTER_2"/>
    <property type="match status" value="1"/>
</dbReference>
<dbReference type="GeneID" id="56066482"/>
<dbReference type="SUPFAM" id="SSF52540">
    <property type="entry name" value="P-loop containing nucleoside triphosphate hydrolases"/>
    <property type="match status" value="1"/>
</dbReference>
<dbReference type="Proteomes" id="UP000509478">
    <property type="component" value="Chromosome"/>
</dbReference>
<dbReference type="OrthoDB" id="31298at2157"/>
<keyword evidence="2" id="KW-0547">Nucleotide-binding</keyword>
<dbReference type="GO" id="GO:0005524">
    <property type="term" value="F:ATP binding"/>
    <property type="evidence" value="ECO:0007669"/>
    <property type="project" value="UniProtKB-KW"/>
</dbReference>
<evidence type="ECO:0000313" key="5">
    <source>
        <dbReference type="EMBL" id="QLH05724.1"/>
    </source>
</evidence>
<dbReference type="SMART" id="SM00382">
    <property type="entry name" value="AAA"/>
    <property type="match status" value="1"/>
</dbReference>
<dbReference type="KEGG" id="nue:C5F50_00450"/>
<evidence type="ECO:0000259" key="4">
    <source>
        <dbReference type="PROSITE" id="PS50893"/>
    </source>
</evidence>
<dbReference type="Gene3D" id="3.40.50.300">
    <property type="entry name" value="P-loop containing nucleotide triphosphate hydrolases"/>
    <property type="match status" value="1"/>
</dbReference>
<dbReference type="AlphaFoldDB" id="A0A7D5R9L0"/>
<dbReference type="Pfam" id="PF00005">
    <property type="entry name" value="ABC_tran"/>
    <property type="match status" value="1"/>
</dbReference>
<accession>A0A7D5R9L0</accession>
<evidence type="ECO:0000256" key="3">
    <source>
        <dbReference type="ARBA" id="ARBA00022840"/>
    </source>
</evidence>
<protein>
    <submittedName>
        <fullName evidence="5">Multidrug ABC transporter ATP-binding protein</fullName>
    </submittedName>
</protein>